<dbReference type="SUPFAM" id="SSF52980">
    <property type="entry name" value="Restriction endonuclease-like"/>
    <property type="match status" value="1"/>
</dbReference>
<dbReference type="AlphaFoldDB" id="A0A3L7JVU8"/>
<organism evidence="1 2">
    <name type="scientific">Falsibacillus albus</name>
    <dbReference type="NCBI Taxonomy" id="2478915"/>
    <lineage>
        <taxon>Bacteria</taxon>
        <taxon>Bacillati</taxon>
        <taxon>Bacillota</taxon>
        <taxon>Bacilli</taxon>
        <taxon>Bacillales</taxon>
        <taxon>Bacillaceae</taxon>
        <taxon>Falsibacillus</taxon>
    </lineage>
</organism>
<dbReference type="RefSeq" id="WP_121681330.1">
    <property type="nucleotide sequence ID" value="NZ_RCVZ01000010.1"/>
</dbReference>
<dbReference type="OrthoDB" id="9795163at2"/>
<evidence type="ECO:0000313" key="2">
    <source>
        <dbReference type="Proteomes" id="UP000276770"/>
    </source>
</evidence>
<dbReference type="EMBL" id="RCVZ01000010">
    <property type="protein sequence ID" value="RLQ94239.1"/>
    <property type="molecule type" value="Genomic_DNA"/>
</dbReference>
<comment type="caution">
    <text evidence="1">The sequence shown here is derived from an EMBL/GenBank/DDBJ whole genome shotgun (WGS) entry which is preliminary data.</text>
</comment>
<dbReference type="InterPro" id="IPR018679">
    <property type="entry name" value="DUF2161"/>
</dbReference>
<gene>
    <name evidence="1" type="ORF">D9X91_14330</name>
</gene>
<dbReference type="InterPro" id="IPR011335">
    <property type="entry name" value="Restrct_endonuc-II-like"/>
</dbReference>
<reference evidence="1 2" key="1">
    <citation type="submission" date="2018-10" db="EMBL/GenBank/DDBJ databases">
        <title>Falsibacillus sp. genome draft.</title>
        <authorList>
            <person name="Shi S."/>
        </authorList>
    </citation>
    <scope>NUCLEOTIDE SEQUENCE [LARGE SCALE GENOMIC DNA]</scope>
    <source>
        <strain evidence="1 2">GY 10110</strain>
    </source>
</reference>
<sequence length="239" mass="27863">MKENERIFEVDLYPPIQKHFVKLGYEVYGEVRDCDIAAVKDDELIIVEMKLRLNMDLLVQATKRQKMTNLVYIAIPRPTHSLRSKKWRDLCHLVRRLELGLILVSFRRGIKRVDIQIDPVPFDRKRSKQSNKKKRELLIREVAGRHGDYNIGGSTGTKILTAYKESCIKIGCYLDKFGPLSPKALREMGTGEKTLSILNKNYYGWFERVQRGIYSINDTGKKDLNNYSKQIEHYLKELG</sequence>
<accession>A0A3L7JVU8</accession>
<keyword evidence="2" id="KW-1185">Reference proteome</keyword>
<dbReference type="Proteomes" id="UP000276770">
    <property type="component" value="Unassembled WGS sequence"/>
</dbReference>
<name>A0A3L7JVU8_9BACI</name>
<protein>
    <submittedName>
        <fullName evidence="1">Uncharacterized protein</fullName>
    </submittedName>
</protein>
<dbReference type="Pfam" id="PF09929">
    <property type="entry name" value="DUF2161"/>
    <property type="match status" value="1"/>
</dbReference>
<evidence type="ECO:0000313" key="1">
    <source>
        <dbReference type="EMBL" id="RLQ94239.1"/>
    </source>
</evidence>
<proteinExistence type="predicted"/>